<evidence type="ECO:0000259" key="2">
    <source>
        <dbReference type="Pfam" id="PF14219"/>
    </source>
</evidence>
<evidence type="ECO:0000313" key="4">
    <source>
        <dbReference type="Proteomes" id="UP001599756"/>
    </source>
</evidence>
<reference evidence="3 4" key="1">
    <citation type="submission" date="2024-09" db="EMBL/GenBank/DDBJ databases">
        <title>The Natural Products Discovery Center: Release of the First 8490 Sequenced Strains for Exploring Actinobacteria Biosynthetic Diversity.</title>
        <authorList>
            <person name="Kalkreuter E."/>
            <person name="Kautsar S.A."/>
            <person name="Yang D."/>
            <person name="Bader C.D."/>
            <person name="Teijaro C.N."/>
            <person name="Fluegel L."/>
            <person name="Davis C.M."/>
            <person name="Simpson J.R."/>
            <person name="Lauterbach L."/>
            <person name="Steele A.D."/>
            <person name="Gui C."/>
            <person name="Meng S."/>
            <person name="Li G."/>
            <person name="Viehrig K."/>
            <person name="Ye F."/>
            <person name="Su P."/>
            <person name="Kiefer A.F."/>
            <person name="Nichols A."/>
            <person name="Cepeda A.J."/>
            <person name="Yan W."/>
            <person name="Fan B."/>
            <person name="Jiang Y."/>
            <person name="Adhikari A."/>
            <person name="Zheng C.-J."/>
            <person name="Schuster L."/>
            <person name="Cowan T.M."/>
            <person name="Smanski M.J."/>
            <person name="Chevrette M.G."/>
            <person name="De Carvalho L.P.S."/>
            <person name="Shen B."/>
        </authorList>
    </citation>
    <scope>NUCLEOTIDE SEQUENCE [LARGE SCALE GENOMIC DNA]</scope>
    <source>
        <strain evidence="3 4">NPDC059500</strain>
    </source>
</reference>
<evidence type="ECO:0000256" key="1">
    <source>
        <dbReference type="SAM" id="Phobius"/>
    </source>
</evidence>
<dbReference type="Pfam" id="PF14219">
    <property type="entry name" value="DUF4328"/>
    <property type="match status" value="1"/>
</dbReference>
<name>A0ABW6H6V6_9ACTN</name>
<dbReference type="RefSeq" id="WP_381841510.1">
    <property type="nucleotide sequence ID" value="NZ_JBHYTS010000025.1"/>
</dbReference>
<feature type="domain" description="DUF4328" evidence="2">
    <location>
        <begin position="34"/>
        <end position="179"/>
    </location>
</feature>
<gene>
    <name evidence="3" type="ORF">ACFW88_17750</name>
</gene>
<comment type="caution">
    <text evidence="3">The sequence shown here is derived from an EMBL/GenBank/DDBJ whole genome shotgun (WGS) entry which is preliminary data.</text>
</comment>
<dbReference type="EMBL" id="JBHYTS010000025">
    <property type="protein sequence ID" value="MFE1752357.1"/>
    <property type="molecule type" value="Genomic_DNA"/>
</dbReference>
<keyword evidence="1" id="KW-0812">Transmembrane</keyword>
<accession>A0ABW6H6V6</accession>
<proteinExistence type="predicted"/>
<sequence length="199" mass="21356">MDVFTVWAGVNLYGHLGSALTGRTDRVGAAHVLDMAGNVQIGAVLVTGIVFIAWFYRARVNAEYFAQDVCTMARGWAIGAWFVPIGNLWLPYRVASEMWQASAQSTSDGSWRTVSKAPVNAWWALVVASVVVGRVGSAATDAATTLAGLRHVVALTALGDLLNAVAAVLAIVFVRRLTRMQQASHRFADTTAVEPWPTP</sequence>
<organism evidence="3 4">
    <name type="scientific">Streptomyces anandii</name>
    <dbReference type="NCBI Taxonomy" id="285454"/>
    <lineage>
        <taxon>Bacteria</taxon>
        <taxon>Bacillati</taxon>
        <taxon>Actinomycetota</taxon>
        <taxon>Actinomycetes</taxon>
        <taxon>Kitasatosporales</taxon>
        <taxon>Streptomycetaceae</taxon>
        <taxon>Streptomyces</taxon>
    </lineage>
</organism>
<protein>
    <submittedName>
        <fullName evidence="3">DUF4328 domain-containing protein</fullName>
    </submittedName>
</protein>
<dbReference type="Proteomes" id="UP001599756">
    <property type="component" value="Unassembled WGS sequence"/>
</dbReference>
<keyword evidence="4" id="KW-1185">Reference proteome</keyword>
<dbReference type="InterPro" id="IPR025565">
    <property type="entry name" value="DUF4328"/>
</dbReference>
<feature type="transmembrane region" description="Helical" evidence="1">
    <location>
        <begin position="35"/>
        <end position="56"/>
    </location>
</feature>
<feature type="transmembrane region" description="Helical" evidence="1">
    <location>
        <begin position="121"/>
        <end position="140"/>
    </location>
</feature>
<keyword evidence="1" id="KW-0472">Membrane</keyword>
<feature type="transmembrane region" description="Helical" evidence="1">
    <location>
        <begin position="152"/>
        <end position="174"/>
    </location>
</feature>
<keyword evidence="1" id="KW-1133">Transmembrane helix</keyword>
<evidence type="ECO:0000313" key="3">
    <source>
        <dbReference type="EMBL" id="MFE1752357.1"/>
    </source>
</evidence>